<keyword evidence="1" id="KW-0812">Transmembrane</keyword>
<dbReference type="AlphaFoldDB" id="A0A1I1A5Q4"/>
<sequence length="182" mass="20778">MERNEMIEIIITKANINREEAIEVLEKCNWDIVDSIIYLEKIGKIGNNETTTIIEIKEEEQKQDKKKNSKKHEEGYGGIGEMVGRMFKFIGKLIRKGNENYFEVKKDNEKPVRISLTISILLLIFLSVPTIALLVIGLFCGYKYSLSGARNNYDGVNNAFEKASESADSVKNDFKKGYENNI</sequence>
<protein>
    <recommendedName>
        <fullName evidence="2">DUF4342 domain-containing protein</fullName>
    </recommendedName>
</protein>
<evidence type="ECO:0000313" key="4">
    <source>
        <dbReference type="Proteomes" id="UP000198619"/>
    </source>
</evidence>
<dbReference type="STRING" id="84698.SAMN04488528_103025"/>
<organism evidence="3 4">
    <name type="scientific">Clostridium frigidicarnis</name>
    <dbReference type="NCBI Taxonomy" id="84698"/>
    <lineage>
        <taxon>Bacteria</taxon>
        <taxon>Bacillati</taxon>
        <taxon>Bacillota</taxon>
        <taxon>Clostridia</taxon>
        <taxon>Eubacteriales</taxon>
        <taxon>Clostridiaceae</taxon>
        <taxon>Clostridium</taxon>
    </lineage>
</organism>
<reference evidence="3 4" key="1">
    <citation type="submission" date="2016-10" db="EMBL/GenBank/DDBJ databases">
        <authorList>
            <person name="de Groot N.N."/>
        </authorList>
    </citation>
    <scope>NUCLEOTIDE SEQUENCE [LARGE SCALE GENOMIC DNA]</scope>
    <source>
        <strain evidence="3 4">DSM 12271</strain>
    </source>
</reference>
<dbReference type="InterPro" id="IPR025642">
    <property type="entry name" value="DUF4342"/>
</dbReference>
<keyword evidence="4" id="KW-1185">Reference proteome</keyword>
<keyword evidence="1" id="KW-0472">Membrane</keyword>
<evidence type="ECO:0000259" key="2">
    <source>
        <dbReference type="Pfam" id="PF14242"/>
    </source>
</evidence>
<dbReference type="OrthoDB" id="3183239at2"/>
<dbReference type="Pfam" id="PF14242">
    <property type="entry name" value="DUF4342"/>
    <property type="match status" value="1"/>
</dbReference>
<feature type="domain" description="DUF4342" evidence="2">
    <location>
        <begin position="85"/>
        <end position="138"/>
    </location>
</feature>
<name>A0A1I1A5Q4_9CLOT</name>
<accession>A0A1I1A5Q4</accession>
<evidence type="ECO:0000313" key="3">
    <source>
        <dbReference type="EMBL" id="SFB33299.1"/>
    </source>
</evidence>
<dbReference type="Gene3D" id="1.10.8.10">
    <property type="entry name" value="DNA helicase RuvA subunit, C-terminal domain"/>
    <property type="match status" value="1"/>
</dbReference>
<proteinExistence type="predicted"/>
<dbReference type="EMBL" id="FOKI01000030">
    <property type="protein sequence ID" value="SFB33299.1"/>
    <property type="molecule type" value="Genomic_DNA"/>
</dbReference>
<dbReference type="Proteomes" id="UP000198619">
    <property type="component" value="Unassembled WGS sequence"/>
</dbReference>
<keyword evidence="1" id="KW-1133">Transmembrane helix</keyword>
<evidence type="ECO:0000256" key="1">
    <source>
        <dbReference type="SAM" id="Phobius"/>
    </source>
</evidence>
<dbReference type="RefSeq" id="WP_090042504.1">
    <property type="nucleotide sequence ID" value="NZ_FOKI01000030.1"/>
</dbReference>
<gene>
    <name evidence="3" type="ORF">SAMN04488528_103025</name>
</gene>
<feature type="transmembrane region" description="Helical" evidence="1">
    <location>
        <begin position="114"/>
        <end position="139"/>
    </location>
</feature>